<organism evidence="2 3">
    <name type="scientific">Triticum urartu</name>
    <name type="common">Red wild einkorn</name>
    <name type="synonym">Crithodium urartu</name>
    <dbReference type="NCBI Taxonomy" id="4572"/>
    <lineage>
        <taxon>Eukaryota</taxon>
        <taxon>Viridiplantae</taxon>
        <taxon>Streptophyta</taxon>
        <taxon>Embryophyta</taxon>
        <taxon>Tracheophyta</taxon>
        <taxon>Spermatophyta</taxon>
        <taxon>Magnoliopsida</taxon>
        <taxon>Liliopsida</taxon>
        <taxon>Poales</taxon>
        <taxon>Poaceae</taxon>
        <taxon>BOP clade</taxon>
        <taxon>Pooideae</taxon>
        <taxon>Triticodae</taxon>
        <taxon>Triticeae</taxon>
        <taxon>Triticinae</taxon>
        <taxon>Triticum</taxon>
    </lineage>
</organism>
<reference evidence="2" key="3">
    <citation type="submission" date="2022-06" db="UniProtKB">
        <authorList>
            <consortium name="EnsemblPlants"/>
        </authorList>
    </citation>
    <scope>IDENTIFICATION</scope>
</reference>
<feature type="compositionally biased region" description="Polar residues" evidence="1">
    <location>
        <begin position="1"/>
        <end position="10"/>
    </location>
</feature>
<accession>A0A8R7QAU1</accession>
<protein>
    <submittedName>
        <fullName evidence="2">Uncharacterized protein</fullName>
    </submittedName>
</protein>
<keyword evidence="3" id="KW-1185">Reference proteome</keyword>
<name>A0A8R7QAU1_TRIUA</name>
<dbReference type="EnsemblPlants" id="TuG1812G0500000713.01.T01">
    <property type="protein sequence ID" value="TuG1812G0500000713.01.T01.cds346932"/>
    <property type="gene ID" value="TuG1812G0500000713.01"/>
</dbReference>
<evidence type="ECO:0000313" key="2">
    <source>
        <dbReference type="EnsemblPlants" id="TuG1812G0500000713.01.T01.cds346932"/>
    </source>
</evidence>
<feature type="region of interest" description="Disordered" evidence="1">
    <location>
        <begin position="1"/>
        <end position="20"/>
    </location>
</feature>
<proteinExistence type="predicted"/>
<evidence type="ECO:0000313" key="3">
    <source>
        <dbReference type="Proteomes" id="UP000015106"/>
    </source>
</evidence>
<dbReference type="AlphaFoldDB" id="A0A8R7QAU1"/>
<dbReference type="Gramene" id="TuG1812G0500000713.01.T01">
    <property type="protein sequence ID" value="TuG1812G0500000713.01.T01.cds346932"/>
    <property type="gene ID" value="TuG1812G0500000713.01"/>
</dbReference>
<feature type="region of interest" description="Disordered" evidence="1">
    <location>
        <begin position="31"/>
        <end position="53"/>
    </location>
</feature>
<sequence>MVEPSSNSPLSKPPAIHTPPAMGRAVEAHVLQKRLPGSSNRRTTAGAGPRDHDHHKVTEFARFFCDILHQAIEPVVLKAIVRREHLGQAYHLGRSGFGRHRRTVGGGGGGVCWVLLSSWTIWPAVKMESERSTVWFPDVFTL</sequence>
<reference evidence="2" key="2">
    <citation type="submission" date="2018-03" db="EMBL/GenBank/DDBJ databases">
        <title>The Triticum urartu genome reveals the dynamic nature of wheat genome evolution.</title>
        <authorList>
            <person name="Ling H."/>
            <person name="Ma B."/>
            <person name="Shi X."/>
            <person name="Liu H."/>
            <person name="Dong L."/>
            <person name="Sun H."/>
            <person name="Cao Y."/>
            <person name="Gao Q."/>
            <person name="Zheng S."/>
            <person name="Li Y."/>
            <person name="Yu Y."/>
            <person name="Du H."/>
            <person name="Qi M."/>
            <person name="Li Y."/>
            <person name="Yu H."/>
            <person name="Cui Y."/>
            <person name="Wang N."/>
            <person name="Chen C."/>
            <person name="Wu H."/>
            <person name="Zhao Y."/>
            <person name="Zhang J."/>
            <person name="Li Y."/>
            <person name="Zhou W."/>
            <person name="Zhang B."/>
            <person name="Hu W."/>
            <person name="Eijk M."/>
            <person name="Tang J."/>
            <person name="Witsenboer H."/>
            <person name="Zhao S."/>
            <person name="Li Z."/>
            <person name="Zhang A."/>
            <person name="Wang D."/>
            <person name="Liang C."/>
        </authorList>
    </citation>
    <scope>NUCLEOTIDE SEQUENCE [LARGE SCALE GENOMIC DNA]</scope>
    <source>
        <strain evidence="2">cv. G1812</strain>
    </source>
</reference>
<reference evidence="3" key="1">
    <citation type="journal article" date="2013" name="Nature">
        <title>Draft genome of the wheat A-genome progenitor Triticum urartu.</title>
        <authorList>
            <person name="Ling H.Q."/>
            <person name="Zhao S."/>
            <person name="Liu D."/>
            <person name="Wang J."/>
            <person name="Sun H."/>
            <person name="Zhang C."/>
            <person name="Fan H."/>
            <person name="Li D."/>
            <person name="Dong L."/>
            <person name="Tao Y."/>
            <person name="Gao C."/>
            <person name="Wu H."/>
            <person name="Li Y."/>
            <person name="Cui Y."/>
            <person name="Guo X."/>
            <person name="Zheng S."/>
            <person name="Wang B."/>
            <person name="Yu K."/>
            <person name="Liang Q."/>
            <person name="Yang W."/>
            <person name="Lou X."/>
            <person name="Chen J."/>
            <person name="Feng M."/>
            <person name="Jian J."/>
            <person name="Zhang X."/>
            <person name="Luo G."/>
            <person name="Jiang Y."/>
            <person name="Liu J."/>
            <person name="Wang Z."/>
            <person name="Sha Y."/>
            <person name="Zhang B."/>
            <person name="Wu H."/>
            <person name="Tang D."/>
            <person name="Shen Q."/>
            <person name="Xue P."/>
            <person name="Zou S."/>
            <person name="Wang X."/>
            <person name="Liu X."/>
            <person name="Wang F."/>
            <person name="Yang Y."/>
            <person name="An X."/>
            <person name="Dong Z."/>
            <person name="Zhang K."/>
            <person name="Zhang X."/>
            <person name="Luo M.C."/>
            <person name="Dvorak J."/>
            <person name="Tong Y."/>
            <person name="Wang J."/>
            <person name="Yang H."/>
            <person name="Li Z."/>
            <person name="Wang D."/>
            <person name="Zhang A."/>
            <person name="Wang J."/>
        </authorList>
    </citation>
    <scope>NUCLEOTIDE SEQUENCE</scope>
    <source>
        <strain evidence="3">cv. G1812</strain>
    </source>
</reference>
<evidence type="ECO:0000256" key="1">
    <source>
        <dbReference type="SAM" id="MobiDB-lite"/>
    </source>
</evidence>
<dbReference type="Proteomes" id="UP000015106">
    <property type="component" value="Chromosome 5"/>
</dbReference>